<dbReference type="HAMAP" id="MF_02114">
    <property type="entry name" value="CofC"/>
    <property type="match status" value="1"/>
</dbReference>
<dbReference type="Gene3D" id="3.90.550.10">
    <property type="entry name" value="Spore Coat Polysaccharide Biosynthesis Protein SpsA, Chain A"/>
    <property type="match status" value="1"/>
</dbReference>
<organism evidence="7 8">
    <name type="scientific">Streptomyces netropsis</name>
    <name type="common">Streptoverticillium netropsis</name>
    <dbReference type="NCBI Taxonomy" id="55404"/>
    <lineage>
        <taxon>Bacteria</taxon>
        <taxon>Bacillati</taxon>
        <taxon>Actinomycetota</taxon>
        <taxon>Actinomycetes</taxon>
        <taxon>Kitasatosporales</taxon>
        <taxon>Streptomycetaceae</taxon>
        <taxon>Streptomyces</taxon>
    </lineage>
</organism>
<dbReference type="PANTHER" id="PTHR40392">
    <property type="entry name" value="2-PHOSPHO-L-LACTATE GUANYLYLTRANSFERASE"/>
    <property type="match status" value="1"/>
</dbReference>
<dbReference type="GO" id="GO:0043814">
    <property type="term" value="F:phospholactate guanylyltransferase activity"/>
    <property type="evidence" value="ECO:0007669"/>
    <property type="project" value="InterPro"/>
</dbReference>
<evidence type="ECO:0000313" key="8">
    <source>
        <dbReference type="Proteomes" id="UP000556436"/>
    </source>
</evidence>
<comment type="catalytic activity">
    <reaction evidence="5">
        <text>phosphoenolpyruvate + GTP + H(+) = enolpyruvoyl-2-diphospho-5'-guanosine + diphosphate</text>
        <dbReference type="Rhea" id="RHEA:30519"/>
        <dbReference type="ChEBI" id="CHEBI:15378"/>
        <dbReference type="ChEBI" id="CHEBI:33019"/>
        <dbReference type="ChEBI" id="CHEBI:37565"/>
        <dbReference type="ChEBI" id="CHEBI:58702"/>
        <dbReference type="ChEBI" id="CHEBI:143701"/>
        <dbReference type="EC" id="2.7.7.105"/>
    </reaction>
</comment>
<dbReference type="PANTHER" id="PTHR40392:SF1">
    <property type="entry name" value="2-PHOSPHO-L-LACTATE GUANYLYLTRANSFERASE"/>
    <property type="match status" value="1"/>
</dbReference>
<dbReference type="UniPathway" id="UPA00071"/>
<dbReference type="EMBL" id="JACHJG010000018">
    <property type="protein sequence ID" value="MBB4890348.1"/>
    <property type="molecule type" value="Genomic_DNA"/>
</dbReference>
<keyword evidence="3 5" id="KW-0547">Nucleotide-binding</keyword>
<dbReference type="EC" id="2.7.7.105" evidence="5"/>
<evidence type="ECO:0000259" key="6">
    <source>
        <dbReference type="Pfam" id="PF12804"/>
    </source>
</evidence>
<evidence type="ECO:0000256" key="3">
    <source>
        <dbReference type="ARBA" id="ARBA00022741"/>
    </source>
</evidence>
<dbReference type="InterPro" id="IPR029044">
    <property type="entry name" value="Nucleotide-diphossugar_trans"/>
</dbReference>
<dbReference type="Proteomes" id="UP000556436">
    <property type="component" value="Unassembled WGS sequence"/>
</dbReference>
<comment type="similarity">
    <text evidence="5">Belongs to the CofC family.</text>
</comment>
<evidence type="ECO:0000256" key="2">
    <source>
        <dbReference type="ARBA" id="ARBA00022695"/>
    </source>
</evidence>
<feature type="domain" description="MobA-like NTP transferase" evidence="6">
    <location>
        <begin position="54"/>
        <end position="163"/>
    </location>
</feature>
<dbReference type="InterPro" id="IPR002835">
    <property type="entry name" value="CofC"/>
</dbReference>
<reference evidence="7 8" key="1">
    <citation type="submission" date="2020-08" db="EMBL/GenBank/DDBJ databases">
        <title>Genomic Encyclopedia of Type Strains, Phase III (KMG-III): the genomes of soil and plant-associated and newly described type strains.</title>
        <authorList>
            <person name="Whitman W."/>
        </authorList>
    </citation>
    <scope>NUCLEOTIDE SEQUENCE [LARGE SCALE GENOMIC DNA]</scope>
    <source>
        <strain evidence="7 8">CECT 3265</strain>
    </source>
</reference>
<feature type="binding site" evidence="5">
    <location>
        <position position="147"/>
    </location>
    <ligand>
        <name>phosphoenolpyruvate</name>
        <dbReference type="ChEBI" id="CHEBI:58702"/>
    </ligand>
</feature>
<keyword evidence="4 5" id="KW-0342">GTP-binding</keyword>
<dbReference type="Pfam" id="PF12804">
    <property type="entry name" value="NTP_transf_3"/>
    <property type="match status" value="1"/>
</dbReference>
<dbReference type="InterPro" id="IPR025877">
    <property type="entry name" value="MobA-like_NTP_Trfase"/>
</dbReference>
<sequence>MRREGGDVVWTLVVPVKPLALAKSRLAGSTGRLPRPTLALAFALDTVGAALTCRAVRDVVVVTDDRRAGAELAALGAWVLPEPTGGGGLNGALAHGAHTARTRWPHTGVATLNADLPALRPAELGRVLDSAAEFPRAFLADAAGIGTTLLSATAGNELAPAFEGRSRARHRASGAREIELAGVDSVRQDVDTEQDLRTALALGVGPHTAAAAGGLAAPGPAVGLD</sequence>
<evidence type="ECO:0000256" key="1">
    <source>
        <dbReference type="ARBA" id="ARBA00022679"/>
    </source>
</evidence>
<name>A0A7W7LHH4_STRNE</name>
<dbReference type="AlphaFoldDB" id="A0A7W7LHH4"/>
<dbReference type="SUPFAM" id="SSF53448">
    <property type="entry name" value="Nucleotide-diphospho-sugar transferases"/>
    <property type="match status" value="1"/>
</dbReference>
<evidence type="ECO:0000313" key="7">
    <source>
        <dbReference type="EMBL" id="MBB4890348.1"/>
    </source>
</evidence>
<comment type="caution">
    <text evidence="7">The sequence shown here is derived from an EMBL/GenBank/DDBJ whole genome shotgun (WGS) entry which is preliminary data.</text>
</comment>
<proteinExistence type="inferred from homology"/>
<dbReference type="NCBIfam" id="TIGR03552">
    <property type="entry name" value="F420_cofC"/>
    <property type="match status" value="1"/>
</dbReference>
<comment type="pathway">
    <text evidence="5">Cofactor biosynthesis; coenzyme F420 biosynthesis.</text>
</comment>
<accession>A0A7W7LHH4</accession>
<comment type="caution">
    <text evidence="5">Lacks conserved residue(s) required for the propagation of feature annotation.</text>
</comment>
<comment type="function">
    <text evidence="5">Guanylyltransferase that catalyzes the activation of phosphoenolpyruvate (PEP) as enolpyruvoyl-2-diphospho-5'-guanosine, via the condensation of PEP with GTP. It is involved in the biosynthesis of coenzyme F420, a hydride carrier cofactor.</text>
</comment>
<gene>
    <name evidence="5" type="primary">fbiD</name>
    <name evidence="7" type="ORF">FHS38_006428</name>
</gene>
<evidence type="ECO:0000256" key="5">
    <source>
        <dbReference type="HAMAP-Rule" id="MF_02114"/>
    </source>
</evidence>
<feature type="binding site" evidence="5">
    <location>
        <position position="166"/>
    </location>
    <ligand>
        <name>phosphoenolpyruvate</name>
        <dbReference type="ChEBI" id="CHEBI:58702"/>
    </ligand>
</feature>
<keyword evidence="1 5" id="KW-0808">Transferase</keyword>
<dbReference type="GO" id="GO:0005525">
    <property type="term" value="F:GTP binding"/>
    <property type="evidence" value="ECO:0007669"/>
    <property type="project" value="UniProtKB-KW"/>
</dbReference>
<keyword evidence="8" id="KW-1185">Reference proteome</keyword>
<keyword evidence="2 5" id="KW-0548">Nucleotidyltransferase</keyword>
<protein>
    <recommendedName>
        <fullName evidence="5">Phosphoenolpyruvate guanylyltransferase</fullName>
        <shortName evidence="5">PEP guanylyltransferase</shortName>
        <ecNumber evidence="5">2.7.7.105</ecNumber>
    </recommendedName>
</protein>
<evidence type="ECO:0000256" key="4">
    <source>
        <dbReference type="ARBA" id="ARBA00023134"/>
    </source>
</evidence>
<dbReference type="GO" id="GO:0052645">
    <property type="term" value="P:F420-0 metabolic process"/>
    <property type="evidence" value="ECO:0007669"/>
    <property type="project" value="UniProtKB-UniRule"/>
</dbReference>